<sequence length="571" mass="62697">MARPQRGGRGVRTAHLQLSLSNLRLVSTCAVRNTSHTMKHELLQAVTTRNNDLLEEVLGSNRIVMEALLKGITAEGNSALHIAASHGFLELVEMICHMNGSLIKAMSNYFDTPLICAARAGHDDVVSHLISLVSTENKLDEALLRASNADGATAMHEAVSNGHFTVLKTLVLTEASLGATVNARGVSPLYLAVLSGRADMVNLLIEQSPKVLRSPAYYSGPDGKTALHAAVLVSEDMTKSMRLWQPMLTRRGDDFGNTALHYAISDGRIGVVNLLLEDSTLAYLPNCDGLFPVHIAAIVGHAHIVDQLFKLCPNCDELLDNKGRNALHCAIEHGRMKVVRNICKTPSFTKMINTRDKQGNTPLHLAIKHGFKSMAVLIMLDIRVSLNIMNNEGLTPLDVAIYECDQCTSHAASIAAVFTVPGGYIAEGENVGVPVLSKMPEFMSFMEFTFLAFEFSIVAIVLLLCASVPDISERDRRHRICYPLALYARPIYSQFGLLFAALLGHRLVQLLKQLRSRYPWQDIFCILSSVVFYALINNIPVSQVNKGLPWQSSHNWHGCLCHGDESLLYPS</sequence>
<reference evidence="10 11" key="1">
    <citation type="submission" date="2012-08" db="EMBL/GenBank/DDBJ databases">
        <title>Oryza genome evolution.</title>
        <authorList>
            <person name="Wing R.A."/>
        </authorList>
    </citation>
    <scope>NUCLEOTIDE SEQUENCE</scope>
</reference>
<dbReference type="Pfam" id="PF00023">
    <property type="entry name" value="Ank"/>
    <property type="match status" value="1"/>
</dbReference>
<dbReference type="Pfam" id="PF13962">
    <property type="entry name" value="PGG"/>
    <property type="match status" value="1"/>
</dbReference>
<reference evidence="10" key="3">
    <citation type="submission" date="2015-04" db="UniProtKB">
        <authorList>
            <consortium name="EnsemblPlants"/>
        </authorList>
    </citation>
    <scope>IDENTIFICATION</scope>
</reference>
<dbReference type="GO" id="GO:0005886">
    <property type="term" value="C:plasma membrane"/>
    <property type="evidence" value="ECO:0007669"/>
    <property type="project" value="TreeGrafter"/>
</dbReference>
<proteinExistence type="predicted"/>
<accession>A0A0D9WGT0</accession>
<dbReference type="Gene3D" id="1.25.40.20">
    <property type="entry name" value="Ankyrin repeat-containing domain"/>
    <property type="match status" value="3"/>
</dbReference>
<feature type="transmembrane region" description="Helical" evidence="8">
    <location>
        <begin position="448"/>
        <end position="471"/>
    </location>
</feature>
<dbReference type="PROSITE" id="PS50088">
    <property type="entry name" value="ANK_REPEAT"/>
    <property type="match status" value="5"/>
</dbReference>
<keyword evidence="2 8" id="KW-0812">Transmembrane</keyword>
<keyword evidence="4 8" id="KW-1133">Transmembrane helix</keyword>
<evidence type="ECO:0000259" key="9">
    <source>
        <dbReference type="Pfam" id="PF13962"/>
    </source>
</evidence>
<evidence type="ECO:0000256" key="2">
    <source>
        <dbReference type="ARBA" id="ARBA00022692"/>
    </source>
</evidence>
<evidence type="ECO:0000313" key="11">
    <source>
        <dbReference type="Proteomes" id="UP000032180"/>
    </source>
</evidence>
<feature type="repeat" description="ANK" evidence="7">
    <location>
        <begin position="150"/>
        <end position="182"/>
    </location>
</feature>
<dbReference type="Proteomes" id="UP000032180">
    <property type="component" value="Chromosome 5"/>
</dbReference>
<reference evidence="11" key="2">
    <citation type="submission" date="2013-12" db="EMBL/GenBank/DDBJ databases">
        <authorList>
            <person name="Yu Y."/>
            <person name="Lee S."/>
            <person name="de Baynast K."/>
            <person name="Wissotski M."/>
            <person name="Liu L."/>
            <person name="Talag J."/>
            <person name="Goicoechea J."/>
            <person name="Angelova A."/>
            <person name="Jetty R."/>
            <person name="Kudrna D."/>
            <person name="Golser W."/>
            <person name="Rivera L."/>
            <person name="Zhang J."/>
            <person name="Wing R."/>
        </authorList>
    </citation>
    <scope>NUCLEOTIDE SEQUENCE</scope>
</reference>
<comment type="subcellular location">
    <subcellularLocation>
        <location evidence="1">Membrane</location>
        <topology evidence="1">Multi-pass membrane protein</topology>
    </subcellularLocation>
</comment>
<evidence type="ECO:0000313" key="10">
    <source>
        <dbReference type="EnsemblPlants" id="LPERR05G13740.3"/>
    </source>
</evidence>
<keyword evidence="3" id="KW-0677">Repeat</keyword>
<organism evidence="10 11">
    <name type="scientific">Leersia perrieri</name>
    <dbReference type="NCBI Taxonomy" id="77586"/>
    <lineage>
        <taxon>Eukaryota</taxon>
        <taxon>Viridiplantae</taxon>
        <taxon>Streptophyta</taxon>
        <taxon>Embryophyta</taxon>
        <taxon>Tracheophyta</taxon>
        <taxon>Spermatophyta</taxon>
        <taxon>Magnoliopsida</taxon>
        <taxon>Liliopsida</taxon>
        <taxon>Poales</taxon>
        <taxon>Poaceae</taxon>
        <taxon>BOP clade</taxon>
        <taxon>Oryzoideae</taxon>
        <taxon>Oryzeae</taxon>
        <taxon>Oryzinae</taxon>
        <taxon>Leersia</taxon>
    </lineage>
</organism>
<evidence type="ECO:0000256" key="5">
    <source>
        <dbReference type="ARBA" id="ARBA00023043"/>
    </source>
</evidence>
<dbReference type="HOGENOM" id="CLU_000134_36_5_1"/>
<dbReference type="Pfam" id="PF13857">
    <property type="entry name" value="Ank_5"/>
    <property type="match status" value="1"/>
</dbReference>
<protein>
    <recommendedName>
        <fullName evidence="9">PGG domain-containing protein</fullName>
    </recommendedName>
</protein>
<evidence type="ECO:0000256" key="3">
    <source>
        <dbReference type="ARBA" id="ARBA00022737"/>
    </source>
</evidence>
<dbReference type="InterPro" id="IPR036770">
    <property type="entry name" value="Ankyrin_rpt-contain_sf"/>
</dbReference>
<feature type="repeat" description="ANK" evidence="7">
    <location>
        <begin position="184"/>
        <end position="211"/>
    </location>
</feature>
<evidence type="ECO:0000256" key="7">
    <source>
        <dbReference type="PROSITE-ProRule" id="PRU00023"/>
    </source>
</evidence>
<dbReference type="EnsemblPlants" id="LPERR05G13740.3">
    <property type="protein sequence ID" value="LPERR05G13740.3"/>
    <property type="gene ID" value="LPERR05G13740"/>
</dbReference>
<feature type="repeat" description="ANK" evidence="7">
    <location>
        <begin position="75"/>
        <end position="95"/>
    </location>
</feature>
<dbReference type="InterPro" id="IPR026961">
    <property type="entry name" value="PGG_dom"/>
</dbReference>
<evidence type="ECO:0000256" key="8">
    <source>
        <dbReference type="SAM" id="Phobius"/>
    </source>
</evidence>
<feature type="domain" description="PGG" evidence="9">
    <location>
        <begin position="415"/>
        <end position="479"/>
    </location>
</feature>
<dbReference type="PANTHER" id="PTHR24186">
    <property type="entry name" value="PROTEIN PHOSPHATASE 1 REGULATORY SUBUNIT"/>
    <property type="match status" value="1"/>
</dbReference>
<keyword evidence="6 8" id="KW-0472">Membrane</keyword>
<evidence type="ECO:0000256" key="4">
    <source>
        <dbReference type="ARBA" id="ARBA00022989"/>
    </source>
</evidence>
<evidence type="ECO:0000256" key="1">
    <source>
        <dbReference type="ARBA" id="ARBA00004141"/>
    </source>
</evidence>
<dbReference type="eggNOG" id="KOG0504">
    <property type="taxonomic scope" value="Eukaryota"/>
</dbReference>
<name>A0A0D9WGT0_9ORYZ</name>
<dbReference type="InterPro" id="IPR002110">
    <property type="entry name" value="Ankyrin_rpt"/>
</dbReference>
<keyword evidence="5 7" id="KW-0040">ANK repeat</keyword>
<feature type="transmembrane region" description="Helical" evidence="8">
    <location>
        <begin position="520"/>
        <end position="536"/>
    </location>
</feature>
<feature type="transmembrane region" description="Helical" evidence="8">
    <location>
        <begin position="491"/>
        <end position="508"/>
    </location>
</feature>
<dbReference type="SUPFAM" id="SSF48403">
    <property type="entry name" value="Ankyrin repeat"/>
    <property type="match status" value="1"/>
</dbReference>
<feature type="repeat" description="ANK" evidence="7">
    <location>
        <begin position="358"/>
        <end position="391"/>
    </location>
</feature>
<dbReference type="STRING" id="77586.A0A0D9WGT0"/>
<dbReference type="SMART" id="SM00248">
    <property type="entry name" value="ANK"/>
    <property type="match status" value="8"/>
</dbReference>
<keyword evidence="11" id="KW-1185">Reference proteome</keyword>
<dbReference type="PANTHER" id="PTHR24186:SF50">
    <property type="entry name" value="ANKYRIN REPEAT-CONTAINING PROTEIN ITN1-LIKE ISOFORM X1"/>
    <property type="match status" value="1"/>
</dbReference>
<dbReference type="AlphaFoldDB" id="A0A0D9WGT0"/>
<dbReference type="Pfam" id="PF12796">
    <property type="entry name" value="Ank_2"/>
    <property type="match status" value="3"/>
</dbReference>
<dbReference type="Gramene" id="LPERR05G13740.3">
    <property type="protein sequence ID" value="LPERR05G13740.3"/>
    <property type="gene ID" value="LPERR05G13740"/>
</dbReference>
<feature type="repeat" description="ANK" evidence="7">
    <location>
        <begin position="255"/>
        <end position="277"/>
    </location>
</feature>
<dbReference type="PROSITE" id="PS50297">
    <property type="entry name" value="ANK_REP_REGION"/>
    <property type="match status" value="5"/>
</dbReference>
<evidence type="ECO:0000256" key="6">
    <source>
        <dbReference type="ARBA" id="ARBA00023136"/>
    </source>
</evidence>